<dbReference type="GO" id="GO:0005047">
    <property type="term" value="F:signal recognition particle binding"/>
    <property type="evidence" value="ECO:0007669"/>
    <property type="project" value="TreeGrafter"/>
</dbReference>
<accession>A0A328BJN9</accession>
<dbReference type="RefSeq" id="WP_111275292.1">
    <property type="nucleotide sequence ID" value="NZ_QFYS01000002.1"/>
</dbReference>
<dbReference type="AlphaFoldDB" id="A0A328BJN9"/>
<evidence type="ECO:0000256" key="9">
    <source>
        <dbReference type="ARBA" id="ARBA00048027"/>
    </source>
</evidence>
<feature type="binding site" evidence="10">
    <location>
        <begin position="114"/>
        <end position="121"/>
    </location>
    <ligand>
        <name>GTP</name>
        <dbReference type="ChEBI" id="CHEBI:37565"/>
    </ligand>
</feature>
<comment type="similarity">
    <text evidence="10">Belongs to the GTP-binding SRP family. FtsY subfamily.</text>
</comment>
<evidence type="ECO:0000256" key="2">
    <source>
        <dbReference type="ARBA" id="ARBA00022475"/>
    </source>
</evidence>
<dbReference type="SMART" id="SM00962">
    <property type="entry name" value="SRP54"/>
    <property type="match status" value="1"/>
</dbReference>
<proteinExistence type="inferred from homology"/>
<dbReference type="InterPro" id="IPR003593">
    <property type="entry name" value="AAA+_ATPase"/>
</dbReference>
<dbReference type="GO" id="GO:0005886">
    <property type="term" value="C:plasma membrane"/>
    <property type="evidence" value="ECO:0007669"/>
    <property type="project" value="UniProtKB-SubCell"/>
</dbReference>
<comment type="subcellular location">
    <subcellularLocation>
        <location evidence="1">Cell inner membrane</location>
        <topology evidence="1">Peripheral membrane protein</topology>
        <orientation evidence="1">Cytoplasmic side</orientation>
    </subcellularLocation>
    <subcellularLocation>
        <location evidence="10">Cell membrane</location>
        <topology evidence="10">Peripheral membrane protein</topology>
        <orientation evidence="10">Cytoplasmic side</orientation>
    </subcellularLocation>
    <subcellularLocation>
        <location evidence="10">Cytoplasm</location>
    </subcellularLocation>
</comment>
<dbReference type="InterPro" id="IPR036225">
    <property type="entry name" value="SRP/SRP_N"/>
</dbReference>
<evidence type="ECO:0000256" key="7">
    <source>
        <dbReference type="ARBA" id="ARBA00023136"/>
    </source>
</evidence>
<dbReference type="GO" id="GO:0005525">
    <property type="term" value="F:GTP binding"/>
    <property type="evidence" value="ECO:0007669"/>
    <property type="project" value="UniProtKB-UniRule"/>
</dbReference>
<keyword evidence="3 10" id="KW-0963">Cytoplasm</keyword>
<evidence type="ECO:0000256" key="8">
    <source>
        <dbReference type="ARBA" id="ARBA00023170"/>
    </source>
</evidence>
<dbReference type="HAMAP" id="MF_00920">
    <property type="entry name" value="FtsY"/>
    <property type="match status" value="1"/>
</dbReference>
<evidence type="ECO:0000259" key="11">
    <source>
        <dbReference type="PROSITE" id="PS00300"/>
    </source>
</evidence>
<keyword evidence="2 10" id="KW-1003">Cell membrane</keyword>
<dbReference type="SMART" id="SM00382">
    <property type="entry name" value="AAA"/>
    <property type="match status" value="1"/>
</dbReference>
<gene>
    <name evidence="10" type="primary">ftsY</name>
    <name evidence="12" type="ORF">DJ019_07205</name>
</gene>
<feature type="domain" description="SRP54-type proteins GTP-binding" evidence="11">
    <location>
        <begin position="281"/>
        <end position="294"/>
    </location>
</feature>
<sequence length="314" mass="33633">MSEPKRGWFQRLTQGLTKSSKQMGDQIAQVFVAKAPLDQAKLDELEEMLIEADLGPHSAARITERFAAEKFGKDVDEREIREALSAAIGDELSGRQGEFDPLSGPRPYIVLFIGVNGSGKTTTLGKIATDLRRRGAKVLVVAGDTFRAAAVEQLKVWAERAGADFMGRPTGSDAAGLAFDAVQKARDEGYDVVLIDTAGRLQNKAGLMEELLKIIRVVKKIDPEAPHETLLVLDATVGRNALAQENIFGNQIGVSGIVMTKLDGTARGGVLVPVAQASDSPIKLVGVGEGVDDLQPFDARAFARTLVGLEESAR</sequence>
<dbReference type="PROSITE" id="PS00300">
    <property type="entry name" value="SRP54"/>
    <property type="match status" value="1"/>
</dbReference>
<dbReference type="Pfam" id="PF02881">
    <property type="entry name" value="SRP54_N"/>
    <property type="match status" value="1"/>
</dbReference>
<dbReference type="EC" id="3.6.5.4" evidence="10"/>
<comment type="catalytic activity">
    <reaction evidence="9 10">
        <text>GTP + H2O = GDP + phosphate + H(+)</text>
        <dbReference type="Rhea" id="RHEA:19669"/>
        <dbReference type="ChEBI" id="CHEBI:15377"/>
        <dbReference type="ChEBI" id="CHEBI:15378"/>
        <dbReference type="ChEBI" id="CHEBI:37565"/>
        <dbReference type="ChEBI" id="CHEBI:43474"/>
        <dbReference type="ChEBI" id="CHEBI:58189"/>
        <dbReference type="EC" id="3.6.5.4"/>
    </reaction>
</comment>
<keyword evidence="7 10" id="KW-0472">Membrane</keyword>
<dbReference type="InterPro" id="IPR000897">
    <property type="entry name" value="SRP54_GTPase_dom"/>
</dbReference>
<keyword evidence="6 10" id="KW-0342">GTP-binding</keyword>
<comment type="function">
    <text evidence="10">Involved in targeting and insertion of nascent membrane proteins into the cytoplasmic membrane. Acts as a receptor for the complex formed by the signal recognition particle (SRP) and the ribosome-nascent chain (RNC). Interaction with SRP-RNC leads to the transfer of the RNC complex to the Sec translocase for insertion into the membrane, the hydrolysis of GTP by both Ffh and FtsY, and the dissociation of the SRP-FtsY complex into the individual components.</text>
</comment>
<evidence type="ECO:0000256" key="4">
    <source>
        <dbReference type="ARBA" id="ARBA00022741"/>
    </source>
</evidence>
<dbReference type="InterPro" id="IPR013822">
    <property type="entry name" value="Signal_recog_particl_SRP54_hlx"/>
</dbReference>
<keyword evidence="4 10" id="KW-0547">Nucleotide-binding</keyword>
<name>A0A328BJN9_9CAUL</name>
<dbReference type="EMBL" id="QFYS01000002">
    <property type="protein sequence ID" value="RAK67682.1"/>
    <property type="molecule type" value="Genomic_DNA"/>
</dbReference>
<dbReference type="GO" id="GO:0006614">
    <property type="term" value="P:SRP-dependent cotranslational protein targeting to membrane"/>
    <property type="evidence" value="ECO:0007669"/>
    <property type="project" value="InterPro"/>
</dbReference>
<dbReference type="InterPro" id="IPR042101">
    <property type="entry name" value="SRP54_N_sf"/>
</dbReference>
<feature type="binding site" evidence="10">
    <location>
        <begin position="196"/>
        <end position="200"/>
    </location>
    <ligand>
        <name>GTP</name>
        <dbReference type="ChEBI" id="CHEBI:37565"/>
    </ligand>
</feature>
<dbReference type="Pfam" id="PF00448">
    <property type="entry name" value="SRP54"/>
    <property type="match status" value="1"/>
</dbReference>
<dbReference type="FunFam" id="3.40.50.300:FF:000053">
    <property type="entry name" value="Signal recognition particle receptor FtsY"/>
    <property type="match status" value="1"/>
</dbReference>
<dbReference type="Gene3D" id="3.40.50.300">
    <property type="entry name" value="P-loop containing nucleotide triphosphate hydrolases"/>
    <property type="match status" value="1"/>
</dbReference>
<keyword evidence="8 10" id="KW-0675">Receptor</keyword>
<comment type="caution">
    <text evidence="12">The sequence shown here is derived from an EMBL/GenBank/DDBJ whole genome shotgun (WGS) entry which is preliminary data.</text>
</comment>
<dbReference type="OrthoDB" id="9804720at2"/>
<reference evidence="12 13" key="1">
    <citation type="submission" date="2018-05" db="EMBL/GenBank/DDBJ databases">
        <authorList>
            <person name="Lanie J.A."/>
            <person name="Ng W.-L."/>
            <person name="Kazmierczak K.M."/>
            <person name="Andrzejewski T.M."/>
            <person name="Davidsen T.M."/>
            <person name="Wayne K.J."/>
            <person name="Tettelin H."/>
            <person name="Glass J.I."/>
            <person name="Rusch D."/>
            <person name="Podicherti R."/>
            <person name="Tsui H.-C.T."/>
            <person name="Winkler M.E."/>
        </authorList>
    </citation>
    <scope>NUCLEOTIDE SEQUENCE [LARGE SCALE GENOMIC DNA]</scope>
    <source>
        <strain evidence="12 13">BUT-10</strain>
    </source>
</reference>
<evidence type="ECO:0000256" key="1">
    <source>
        <dbReference type="ARBA" id="ARBA00004515"/>
    </source>
</evidence>
<dbReference type="InterPro" id="IPR004390">
    <property type="entry name" value="SR_rcpt_FtsY"/>
</dbReference>
<keyword evidence="13" id="KW-1185">Reference proteome</keyword>
<evidence type="ECO:0000313" key="12">
    <source>
        <dbReference type="EMBL" id="RAK67682.1"/>
    </source>
</evidence>
<protein>
    <recommendedName>
        <fullName evidence="10">Signal recognition particle receptor FtsY</fullName>
        <shortName evidence="10">SRP receptor</shortName>
        <ecNumber evidence="10">3.6.5.4</ecNumber>
    </recommendedName>
</protein>
<evidence type="ECO:0000256" key="3">
    <source>
        <dbReference type="ARBA" id="ARBA00022490"/>
    </source>
</evidence>
<evidence type="ECO:0000256" key="10">
    <source>
        <dbReference type="HAMAP-Rule" id="MF_00920"/>
    </source>
</evidence>
<dbReference type="SMART" id="SM00963">
    <property type="entry name" value="SRP54_N"/>
    <property type="match status" value="1"/>
</dbReference>
<keyword evidence="5 10" id="KW-0378">Hydrolase</keyword>
<dbReference type="GO" id="GO:0003924">
    <property type="term" value="F:GTPase activity"/>
    <property type="evidence" value="ECO:0007669"/>
    <property type="project" value="UniProtKB-UniRule"/>
</dbReference>
<dbReference type="InterPro" id="IPR027417">
    <property type="entry name" value="P-loop_NTPase"/>
</dbReference>
<dbReference type="NCBIfam" id="TIGR00064">
    <property type="entry name" value="ftsY"/>
    <property type="match status" value="1"/>
</dbReference>
<dbReference type="GO" id="GO:0005737">
    <property type="term" value="C:cytoplasm"/>
    <property type="evidence" value="ECO:0007669"/>
    <property type="project" value="UniProtKB-SubCell"/>
</dbReference>
<evidence type="ECO:0000313" key="13">
    <source>
        <dbReference type="Proteomes" id="UP000249524"/>
    </source>
</evidence>
<dbReference type="PANTHER" id="PTHR43134:SF1">
    <property type="entry name" value="SIGNAL RECOGNITION PARTICLE RECEPTOR SUBUNIT ALPHA"/>
    <property type="match status" value="1"/>
</dbReference>
<organism evidence="12 13">
    <name type="scientific">Phenylobacterium kunshanense</name>
    <dbReference type="NCBI Taxonomy" id="1445034"/>
    <lineage>
        <taxon>Bacteria</taxon>
        <taxon>Pseudomonadati</taxon>
        <taxon>Pseudomonadota</taxon>
        <taxon>Alphaproteobacteria</taxon>
        <taxon>Caulobacterales</taxon>
        <taxon>Caulobacteraceae</taxon>
        <taxon>Phenylobacterium</taxon>
    </lineage>
</organism>
<feature type="binding site" evidence="10">
    <location>
        <begin position="260"/>
        <end position="263"/>
    </location>
    <ligand>
        <name>GTP</name>
        <dbReference type="ChEBI" id="CHEBI:37565"/>
    </ligand>
</feature>
<evidence type="ECO:0000256" key="6">
    <source>
        <dbReference type="ARBA" id="ARBA00023134"/>
    </source>
</evidence>
<dbReference type="Proteomes" id="UP000249524">
    <property type="component" value="Unassembled WGS sequence"/>
</dbReference>
<dbReference type="CDD" id="cd17874">
    <property type="entry name" value="FtsY"/>
    <property type="match status" value="1"/>
</dbReference>
<evidence type="ECO:0000256" key="5">
    <source>
        <dbReference type="ARBA" id="ARBA00022801"/>
    </source>
</evidence>
<comment type="subunit">
    <text evidence="10">Part of the signal recognition particle protein translocation system, which is composed of SRP and FtsY. SRP is a ribonucleoprotein composed of Ffh and a 4.5S RNA molecule.</text>
</comment>
<dbReference type="SUPFAM" id="SSF52540">
    <property type="entry name" value="P-loop containing nucleoside triphosphate hydrolases"/>
    <property type="match status" value="1"/>
</dbReference>
<dbReference type="Gene3D" id="1.20.120.140">
    <property type="entry name" value="Signal recognition particle SRP54, nucleotide-binding domain"/>
    <property type="match status" value="1"/>
</dbReference>
<dbReference type="SUPFAM" id="SSF47364">
    <property type="entry name" value="Domain of the SRP/SRP receptor G-proteins"/>
    <property type="match status" value="1"/>
</dbReference>
<dbReference type="PANTHER" id="PTHR43134">
    <property type="entry name" value="SIGNAL RECOGNITION PARTICLE RECEPTOR SUBUNIT ALPHA"/>
    <property type="match status" value="1"/>
</dbReference>